<proteinExistence type="predicted"/>
<dbReference type="RefSeq" id="WP_046317688.1">
    <property type="nucleotide sequence ID" value="NZ_JBHSZT010000003.1"/>
</dbReference>
<dbReference type="InterPro" id="IPR003439">
    <property type="entry name" value="ABC_transporter-like_ATP-bd"/>
</dbReference>
<dbReference type="PANTHER" id="PTHR42855">
    <property type="entry name" value="ABC TRANSPORTER ATP-BINDING SUBUNIT"/>
    <property type="match status" value="1"/>
</dbReference>
<dbReference type="InterPro" id="IPR027417">
    <property type="entry name" value="P-loop_NTPase"/>
</dbReference>
<dbReference type="HOGENOM" id="CLU_000604_36_0_9"/>
<gene>
    <name evidence="4" type="ORF">JG30_15120</name>
</gene>
<dbReference type="GO" id="GO:0016887">
    <property type="term" value="F:ATP hydrolysis activity"/>
    <property type="evidence" value="ECO:0007669"/>
    <property type="project" value="InterPro"/>
</dbReference>
<evidence type="ECO:0000313" key="5">
    <source>
        <dbReference type="Proteomes" id="UP000033558"/>
    </source>
</evidence>
<evidence type="ECO:0000313" key="4">
    <source>
        <dbReference type="EMBL" id="KJY60391.1"/>
    </source>
</evidence>
<reference evidence="4 5" key="1">
    <citation type="submission" date="2015-01" db="EMBL/GenBank/DDBJ databases">
        <title>Comparative genomics of the lactic acid bacteria isolated from the honey bee gut.</title>
        <authorList>
            <person name="Ellegaard K.M."/>
            <person name="Tamarit D."/>
            <person name="Javelind E."/>
            <person name="Olofsson T."/>
            <person name="Andersson S.G."/>
            <person name="Vasquez A."/>
        </authorList>
    </citation>
    <scope>NUCLEOTIDE SEQUENCE [LARGE SCALE GENOMIC DNA]</scope>
    <source>
        <strain evidence="4 5">Bin4</strain>
    </source>
</reference>
<feature type="domain" description="ABC transporter" evidence="3">
    <location>
        <begin position="322"/>
        <end position="510"/>
    </location>
</feature>
<organism evidence="4 5">
    <name type="scientific">Bombilactobacillus mellifer</name>
    <dbReference type="NCBI Taxonomy" id="1218492"/>
    <lineage>
        <taxon>Bacteria</taxon>
        <taxon>Bacillati</taxon>
        <taxon>Bacillota</taxon>
        <taxon>Bacilli</taxon>
        <taxon>Lactobacillales</taxon>
        <taxon>Lactobacillaceae</taxon>
        <taxon>Bombilactobacillus</taxon>
    </lineage>
</organism>
<accession>A0A0F4LRY0</accession>
<dbReference type="PROSITE" id="PS00211">
    <property type="entry name" value="ABC_TRANSPORTER_1"/>
    <property type="match status" value="1"/>
</dbReference>
<name>A0A0F4LRY0_9LACO</name>
<dbReference type="InterPro" id="IPR003593">
    <property type="entry name" value="AAA+_ATPase"/>
</dbReference>
<dbReference type="GO" id="GO:0005524">
    <property type="term" value="F:ATP binding"/>
    <property type="evidence" value="ECO:0007669"/>
    <property type="project" value="UniProtKB-KW"/>
</dbReference>
<dbReference type="Gene3D" id="3.40.50.300">
    <property type="entry name" value="P-loop containing nucleotide triphosphate hydrolases"/>
    <property type="match status" value="2"/>
</dbReference>
<dbReference type="EMBL" id="JXJQ01000011">
    <property type="protein sequence ID" value="KJY60391.1"/>
    <property type="molecule type" value="Genomic_DNA"/>
</dbReference>
<dbReference type="OrthoDB" id="9762369at2"/>
<keyword evidence="1" id="KW-0547">Nucleotide-binding</keyword>
<dbReference type="Pfam" id="PF00005">
    <property type="entry name" value="ABC_tran"/>
    <property type="match status" value="2"/>
</dbReference>
<sequence length="513" mass="58310">MSIVKIEHLSLTYFEKTLYQDETFQVNAHEHIGLIGSNGAGKSTLIKVLTDQVVPDSGQITWQKRIKRGYLDQYAQLPLEQTVWEFLRSAFQELIDAAQQLEQTYQQLALQETPVLWEQAGQIQNQLEQQGYYDIDTKISQVATGLGIDLLGYERPVGQLSGGQRSKLILTKLLLEKPDILLLDEPTNYLDKQHIAWLVTYLQSFANAFIVISHDYHFLQQVVDTVYDLEQGHLTRYKGTLRQALQQKAANQRTYLKTYASQQQKIMQAQAYIQKNHAGSRAKSAKSRQRQLAKMQVLSPPANRKIPQFYFKEVPLTSQIAIQVTKLKIGYQQSLLKQELNFSIRNHEKVVISGFNGVGKTTLIKTLMQQLPPVAGTVKLAPLLTIAYYRQILSWPQPTMSPLTYLHEQFPEQTTKILRQNLAQVALTSKQVQEPIQLLSGGEQSKIKLAELLLQPANLLVLDEPTNHLDELSKSALRSALAAYTGTVILVTHETNFYDDTWIDREINIAQLT</sequence>
<dbReference type="InterPro" id="IPR017871">
    <property type="entry name" value="ABC_transporter-like_CS"/>
</dbReference>
<dbReference type="FunFam" id="3.40.50.300:FF:000011">
    <property type="entry name" value="Putative ABC transporter ATP-binding component"/>
    <property type="match status" value="1"/>
</dbReference>
<dbReference type="PROSITE" id="PS50893">
    <property type="entry name" value="ABC_TRANSPORTER_2"/>
    <property type="match status" value="2"/>
</dbReference>
<dbReference type="STRING" id="1218492.JG30_15120"/>
<keyword evidence="2 4" id="KW-0067">ATP-binding</keyword>
<dbReference type="PATRIC" id="fig|1218492.5.peg.1567"/>
<dbReference type="InterPro" id="IPR051309">
    <property type="entry name" value="ABCF_ATPase"/>
</dbReference>
<dbReference type="SUPFAM" id="SSF52540">
    <property type="entry name" value="P-loop containing nucleoside triphosphate hydrolases"/>
    <property type="match status" value="2"/>
</dbReference>
<dbReference type="InterPro" id="IPR032781">
    <property type="entry name" value="ABC_tran_Xtn"/>
</dbReference>
<dbReference type="PANTHER" id="PTHR42855:SF2">
    <property type="entry name" value="DRUG RESISTANCE ABC TRANSPORTER,ATP-BINDING PROTEIN"/>
    <property type="match status" value="1"/>
</dbReference>
<evidence type="ECO:0000256" key="1">
    <source>
        <dbReference type="ARBA" id="ARBA00022741"/>
    </source>
</evidence>
<evidence type="ECO:0000259" key="3">
    <source>
        <dbReference type="PROSITE" id="PS50893"/>
    </source>
</evidence>
<dbReference type="CDD" id="cd03221">
    <property type="entry name" value="ABCF_EF-3"/>
    <property type="match status" value="2"/>
</dbReference>
<dbReference type="Pfam" id="PF12848">
    <property type="entry name" value="ABC_tran_Xtn"/>
    <property type="match status" value="1"/>
</dbReference>
<comment type="caution">
    <text evidence="4">The sequence shown here is derived from an EMBL/GenBank/DDBJ whole genome shotgun (WGS) entry which is preliminary data.</text>
</comment>
<evidence type="ECO:0000256" key="2">
    <source>
        <dbReference type="ARBA" id="ARBA00022840"/>
    </source>
</evidence>
<dbReference type="Proteomes" id="UP000033558">
    <property type="component" value="Unassembled WGS sequence"/>
</dbReference>
<protein>
    <submittedName>
        <fullName evidence="4">ABC transporter, ATP-binding protein</fullName>
    </submittedName>
</protein>
<feature type="domain" description="ABC transporter" evidence="3">
    <location>
        <begin position="4"/>
        <end position="256"/>
    </location>
</feature>
<keyword evidence="5" id="KW-1185">Reference proteome</keyword>
<dbReference type="AlphaFoldDB" id="A0A0F4LRY0"/>
<dbReference type="SMART" id="SM00382">
    <property type="entry name" value="AAA"/>
    <property type="match status" value="2"/>
</dbReference>